<keyword evidence="15" id="KW-1185">Reference proteome</keyword>
<evidence type="ECO:0000256" key="6">
    <source>
        <dbReference type="ARBA" id="ARBA00023040"/>
    </source>
</evidence>
<dbReference type="EMBL" id="DS231855">
    <property type="protein sequence ID" value="EDS38206.1"/>
    <property type="molecule type" value="Genomic_DNA"/>
</dbReference>
<dbReference type="OMA" id="RRVTRMC"/>
<dbReference type="EnsemblMetazoa" id="CPIJ003158-RA">
    <property type="protein sequence ID" value="CPIJ003158-PA"/>
    <property type="gene ID" value="CPIJ003158"/>
</dbReference>
<dbReference type="SUPFAM" id="SSF81321">
    <property type="entry name" value="Family A G protein-coupled receptor-like"/>
    <property type="match status" value="1"/>
</dbReference>
<evidence type="ECO:0000256" key="10">
    <source>
        <dbReference type="RuleBase" id="RU000688"/>
    </source>
</evidence>
<protein>
    <submittedName>
        <fullName evidence="13 14">G protein-coupled receptor</fullName>
    </submittedName>
</protein>
<evidence type="ECO:0000256" key="11">
    <source>
        <dbReference type="SAM" id="Phobius"/>
    </source>
</evidence>
<dbReference type="VEuPathDB" id="VectorBase:CPIJ003158"/>
<dbReference type="VEuPathDB" id="VectorBase:CQUJHB004043"/>
<keyword evidence="4 10" id="KW-0812">Transmembrane</keyword>
<comment type="subcellular location">
    <subcellularLocation>
        <location evidence="1">Cell membrane</location>
        <topology evidence="1">Multi-pass membrane protein</topology>
    </subcellularLocation>
</comment>
<evidence type="ECO:0000256" key="5">
    <source>
        <dbReference type="ARBA" id="ARBA00022989"/>
    </source>
</evidence>
<evidence type="ECO:0000256" key="8">
    <source>
        <dbReference type="ARBA" id="ARBA00023170"/>
    </source>
</evidence>
<keyword evidence="9 10" id="KW-0807">Transducer</keyword>
<dbReference type="Gene3D" id="1.20.1070.10">
    <property type="entry name" value="Rhodopsin 7-helix transmembrane proteins"/>
    <property type="match status" value="1"/>
</dbReference>
<keyword evidence="8 10" id="KW-0675">Receptor</keyword>
<dbReference type="FunCoup" id="B0W7R2">
    <property type="interactions" value="56"/>
</dbReference>
<evidence type="ECO:0000256" key="9">
    <source>
        <dbReference type="ARBA" id="ARBA00023224"/>
    </source>
</evidence>
<dbReference type="PROSITE" id="PS00237">
    <property type="entry name" value="G_PROTEIN_RECEP_F1_1"/>
    <property type="match status" value="1"/>
</dbReference>
<evidence type="ECO:0000256" key="1">
    <source>
        <dbReference type="ARBA" id="ARBA00004651"/>
    </source>
</evidence>
<dbReference type="eggNOG" id="KOG3656">
    <property type="taxonomic scope" value="Eukaryota"/>
</dbReference>
<feature type="transmembrane region" description="Helical" evidence="11">
    <location>
        <begin position="242"/>
        <end position="263"/>
    </location>
</feature>
<proteinExistence type="inferred from homology"/>
<feature type="domain" description="G-protein coupled receptors family 1 profile" evidence="12">
    <location>
        <begin position="39"/>
        <end position="294"/>
    </location>
</feature>
<dbReference type="InterPro" id="IPR000276">
    <property type="entry name" value="GPCR_Rhodpsn"/>
</dbReference>
<name>B0W7R2_CULQU</name>
<dbReference type="GO" id="GO:0004930">
    <property type="term" value="F:G protein-coupled receptor activity"/>
    <property type="evidence" value="ECO:0007669"/>
    <property type="project" value="UniProtKB-KW"/>
</dbReference>
<feature type="transmembrane region" description="Helical" evidence="11">
    <location>
        <begin position="275"/>
        <end position="297"/>
    </location>
</feature>
<evidence type="ECO:0000313" key="14">
    <source>
        <dbReference type="EnsemblMetazoa" id="CPIJ003158-PA"/>
    </source>
</evidence>
<comment type="similarity">
    <text evidence="2 10">Belongs to the G-protein coupled receptor 1 family.</text>
</comment>
<dbReference type="GO" id="GO:0005886">
    <property type="term" value="C:plasma membrane"/>
    <property type="evidence" value="ECO:0007669"/>
    <property type="project" value="UniProtKB-SubCell"/>
</dbReference>
<dbReference type="OrthoDB" id="6117944at2759"/>
<dbReference type="PANTHER" id="PTHR24228:SF71">
    <property type="entry name" value="PROTEIN TRAPPED IN ENDODERM-1"/>
    <property type="match status" value="1"/>
</dbReference>
<keyword evidence="5 11" id="KW-1133">Transmembrane helix</keyword>
<evidence type="ECO:0000256" key="7">
    <source>
        <dbReference type="ARBA" id="ARBA00023136"/>
    </source>
</evidence>
<dbReference type="Pfam" id="PF00001">
    <property type="entry name" value="7tm_1"/>
    <property type="match status" value="1"/>
</dbReference>
<dbReference type="STRING" id="7176.B0W7R2"/>
<evidence type="ECO:0000256" key="2">
    <source>
        <dbReference type="ARBA" id="ARBA00010663"/>
    </source>
</evidence>
<feature type="transmembrane region" description="Helical" evidence="11">
    <location>
        <begin position="101"/>
        <end position="119"/>
    </location>
</feature>
<dbReference type="PRINTS" id="PR00237">
    <property type="entry name" value="GPCRRHODOPSN"/>
</dbReference>
<sequence>MPAITGTYVRTLDVSFTTIQITITRDQSPTSLDAKREPRNLLTVIALLKYHKLRKHPTTAFVLSLSISDLFFCAVNMPLTAIRFHHQQWTLGEGLCKVFPVFFYGNVAVSVLSMVGLTLNRFTLILHPSRYPKIYTPISLALQLFGIWAFSFGIMLLPLFEIWGRLGLDEETFSCTILKKDDSSPKKFIFLFGVLVPCIVISISYSCIFYTVHKQRAKVKAHSASGSGRIESFFRNKEDCRLTVTLLTIYLCFLICFMPLMLANVIDDDGSHANLHVFASVLAWMSAVINPFIYAIGSQNYRHAYTKLLSEMCFWKTSVELRSFDEINKSRTVDHL</sequence>
<evidence type="ECO:0000256" key="4">
    <source>
        <dbReference type="ARBA" id="ARBA00022692"/>
    </source>
</evidence>
<dbReference type="InParanoid" id="B0W7R2"/>
<dbReference type="PANTHER" id="PTHR24228">
    <property type="entry name" value="B2 BRADYKININ RECEPTOR/ANGIOTENSIN II RECEPTOR"/>
    <property type="match status" value="1"/>
</dbReference>
<keyword evidence="6 10" id="KW-0297">G-protein coupled receptor</keyword>
<accession>B0W7R2</accession>
<keyword evidence="7 11" id="KW-0472">Membrane</keyword>
<dbReference type="HOGENOM" id="CLU_009579_3_10_1"/>
<dbReference type="AlphaFoldDB" id="B0W7R2"/>
<feature type="transmembrane region" description="Helical" evidence="11">
    <location>
        <begin position="188"/>
        <end position="212"/>
    </location>
</feature>
<evidence type="ECO:0000256" key="3">
    <source>
        <dbReference type="ARBA" id="ARBA00022475"/>
    </source>
</evidence>
<reference evidence="13" key="1">
    <citation type="submission" date="2007-03" db="EMBL/GenBank/DDBJ databases">
        <title>Annotation of Culex pipiens quinquefasciatus.</title>
        <authorList>
            <consortium name="The Broad Institute Genome Sequencing Platform"/>
            <person name="Atkinson P.W."/>
            <person name="Hemingway J."/>
            <person name="Christensen B.M."/>
            <person name="Higgs S."/>
            <person name="Kodira C."/>
            <person name="Hannick L."/>
            <person name="Megy K."/>
            <person name="O'Leary S."/>
            <person name="Pearson M."/>
            <person name="Haas B.J."/>
            <person name="Mauceli E."/>
            <person name="Wortman J.R."/>
            <person name="Lee N.H."/>
            <person name="Guigo R."/>
            <person name="Stanke M."/>
            <person name="Alvarado L."/>
            <person name="Amedeo P."/>
            <person name="Antoine C.H."/>
            <person name="Arensburger P."/>
            <person name="Bidwell S.L."/>
            <person name="Crawford M."/>
            <person name="Camaro F."/>
            <person name="Devon K."/>
            <person name="Engels R."/>
            <person name="Hammond M."/>
            <person name="Howarth C."/>
            <person name="Koehrsen M."/>
            <person name="Lawson D."/>
            <person name="Montgomery P."/>
            <person name="Nene V."/>
            <person name="Nusbaum C."/>
            <person name="Puiu D."/>
            <person name="Romero-Severson J."/>
            <person name="Severson D.W."/>
            <person name="Shumway M."/>
            <person name="Sisk P."/>
            <person name="Stolte C."/>
            <person name="Zeng Q."/>
            <person name="Eisenstadt E."/>
            <person name="Fraser-Liggett C."/>
            <person name="Strausberg R."/>
            <person name="Galagan J."/>
            <person name="Birren B."/>
            <person name="Collins F.H."/>
        </authorList>
    </citation>
    <scope>NUCLEOTIDE SEQUENCE [LARGE SCALE GENOMIC DNA]</scope>
    <source>
        <strain evidence="13">JHB</strain>
    </source>
</reference>
<gene>
    <name evidence="14" type="primary">6034428</name>
    <name evidence="13" type="ORF">CpipJ_CPIJ003158</name>
</gene>
<feature type="transmembrane region" description="Helical" evidence="11">
    <location>
        <begin position="140"/>
        <end position="160"/>
    </location>
</feature>
<reference evidence="14" key="2">
    <citation type="submission" date="2021-02" db="UniProtKB">
        <authorList>
            <consortium name="EnsemblMetazoa"/>
        </authorList>
    </citation>
    <scope>IDENTIFICATION</scope>
    <source>
        <strain evidence="14">JHB</strain>
    </source>
</reference>
<dbReference type="InterPro" id="IPR017452">
    <property type="entry name" value="GPCR_Rhodpsn_7TM"/>
</dbReference>
<dbReference type="CDD" id="cd15210">
    <property type="entry name" value="7tmA_GPR84-like"/>
    <property type="match status" value="1"/>
</dbReference>
<evidence type="ECO:0000313" key="15">
    <source>
        <dbReference type="Proteomes" id="UP000002320"/>
    </source>
</evidence>
<dbReference type="Proteomes" id="UP000002320">
    <property type="component" value="Unassembled WGS sequence"/>
</dbReference>
<feature type="transmembrane region" description="Helical" evidence="11">
    <location>
        <begin position="59"/>
        <end position="81"/>
    </location>
</feature>
<dbReference type="PROSITE" id="PS50262">
    <property type="entry name" value="G_PROTEIN_RECEP_F1_2"/>
    <property type="match status" value="1"/>
</dbReference>
<organism>
    <name type="scientific">Culex quinquefasciatus</name>
    <name type="common">Southern house mosquito</name>
    <name type="synonym">Culex pungens</name>
    <dbReference type="NCBI Taxonomy" id="7176"/>
    <lineage>
        <taxon>Eukaryota</taxon>
        <taxon>Metazoa</taxon>
        <taxon>Ecdysozoa</taxon>
        <taxon>Arthropoda</taxon>
        <taxon>Hexapoda</taxon>
        <taxon>Insecta</taxon>
        <taxon>Pterygota</taxon>
        <taxon>Neoptera</taxon>
        <taxon>Endopterygota</taxon>
        <taxon>Diptera</taxon>
        <taxon>Nematocera</taxon>
        <taxon>Culicoidea</taxon>
        <taxon>Culicidae</taxon>
        <taxon>Culicinae</taxon>
        <taxon>Culicini</taxon>
        <taxon>Culex</taxon>
        <taxon>Culex</taxon>
    </lineage>
</organism>
<evidence type="ECO:0000259" key="12">
    <source>
        <dbReference type="PROSITE" id="PS50262"/>
    </source>
</evidence>
<keyword evidence="3" id="KW-1003">Cell membrane</keyword>
<evidence type="ECO:0000313" key="13">
    <source>
        <dbReference type="EMBL" id="EDS38206.1"/>
    </source>
</evidence>
<dbReference type="KEGG" id="cqu:CpipJ_CPIJ003158"/>